<organism evidence="7 8">
    <name type="scientific">Mycobacterium syngnathidarum</name>
    <dbReference type="NCBI Taxonomy" id="1908205"/>
    <lineage>
        <taxon>Bacteria</taxon>
        <taxon>Bacillati</taxon>
        <taxon>Actinomycetota</taxon>
        <taxon>Actinomycetes</taxon>
        <taxon>Mycobacteriales</taxon>
        <taxon>Mycobacteriaceae</taxon>
        <taxon>Mycobacterium</taxon>
    </lineage>
</organism>
<gene>
    <name evidence="7" type="ORF">BKG61_25540</name>
</gene>
<accession>A0A1S1JQT0</accession>
<dbReference type="Gene3D" id="3.40.50.150">
    <property type="entry name" value="Vaccinia Virus protein VP39"/>
    <property type="match status" value="2"/>
</dbReference>
<keyword evidence="7" id="KW-0255">Endonuclease</keyword>
<evidence type="ECO:0000313" key="8">
    <source>
        <dbReference type="Proteomes" id="UP000179636"/>
    </source>
</evidence>
<dbReference type="GO" id="GO:0009007">
    <property type="term" value="F:site-specific DNA-methyltransferase (adenine-specific) activity"/>
    <property type="evidence" value="ECO:0007669"/>
    <property type="project" value="UniProtKB-EC"/>
</dbReference>
<evidence type="ECO:0000256" key="3">
    <source>
        <dbReference type="ARBA" id="ARBA00022679"/>
    </source>
</evidence>
<evidence type="ECO:0000259" key="6">
    <source>
        <dbReference type="Pfam" id="PF07669"/>
    </source>
</evidence>
<dbReference type="PANTHER" id="PTHR33841">
    <property type="entry name" value="DNA METHYLTRANSFERASE YEEA-RELATED"/>
    <property type="match status" value="1"/>
</dbReference>
<keyword evidence="8" id="KW-1185">Reference proteome</keyword>
<keyword evidence="3" id="KW-0808">Transferase</keyword>
<dbReference type="Proteomes" id="UP000179636">
    <property type="component" value="Unassembled WGS sequence"/>
</dbReference>
<evidence type="ECO:0000256" key="4">
    <source>
        <dbReference type="ARBA" id="ARBA00022691"/>
    </source>
</evidence>
<proteinExistence type="predicted"/>
<keyword evidence="2" id="KW-0489">Methyltransferase</keyword>
<name>A0A1S1JQT0_9MYCO</name>
<dbReference type="InterPro" id="IPR011639">
    <property type="entry name" value="MethylTrfase_TaqI-like_dom"/>
</dbReference>
<dbReference type="InterPro" id="IPR050953">
    <property type="entry name" value="N4_N6_ade-DNA_methylase"/>
</dbReference>
<dbReference type="SUPFAM" id="SSF53335">
    <property type="entry name" value="S-adenosyl-L-methionine-dependent methyltransferases"/>
    <property type="match status" value="1"/>
</dbReference>
<comment type="catalytic activity">
    <reaction evidence="5">
        <text>a 2'-deoxyadenosine in DNA + S-adenosyl-L-methionine = an N(6)-methyl-2'-deoxyadenosine in DNA + S-adenosyl-L-homocysteine + H(+)</text>
        <dbReference type="Rhea" id="RHEA:15197"/>
        <dbReference type="Rhea" id="RHEA-COMP:12418"/>
        <dbReference type="Rhea" id="RHEA-COMP:12419"/>
        <dbReference type="ChEBI" id="CHEBI:15378"/>
        <dbReference type="ChEBI" id="CHEBI:57856"/>
        <dbReference type="ChEBI" id="CHEBI:59789"/>
        <dbReference type="ChEBI" id="CHEBI:90615"/>
        <dbReference type="ChEBI" id="CHEBI:90616"/>
        <dbReference type="EC" id="2.1.1.72"/>
    </reaction>
</comment>
<dbReference type="Pfam" id="PF07669">
    <property type="entry name" value="Eco57I"/>
    <property type="match status" value="1"/>
</dbReference>
<dbReference type="OrthoDB" id="4280289at2"/>
<evidence type="ECO:0000256" key="2">
    <source>
        <dbReference type="ARBA" id="ARBA00022603"/>
    </source>
</evidence>
<evidence type="ECO:0000256" key="1">
    <source>
        <dbReference type="ARBA" id="ARBA00011900"/>
    </source>
</evidence>
<dbReference type="GO" id="GO:0004519">
    <property type="term" value="F:endonuclease activity"/>
    <property type="evidence" value="ECO:0007669"/>
    <property type="project" value="UniProtKB-KW"/>
</dbReference>
<dbReference type="EMBL" id="MLHV01000033">
    <property type="protein sequence ID" value="OHT91062.1"/>
    <property type="molecule type" value="Genomic_DNA"/>
</dbReference>
<keyword evidence="4" id="KW-0949">S-adenosyl-L-methionine</keyword>
<dbReference type="InterPro" id="IPR029063">
    <property type="entry name" value="SAM-dependent_MTases_sf"/>
</dbReference>
<evidence type="ECO:0000256" key="5">
    <source>
        <dbReference type="ARBA" id="ARBA00047942"/>
    </source>
</evidence>
<feature type="domain" description="Type II methyltransferase M.TaqI-like" evidence="6">
    <location>
        <begin position="549"/>
        <end position="789"/>
    </location>
</feature>
<keyword evidence="7" id="KW-0378">Hydrolase</keyword>
<dbReference type="GO" id="GO:0006304">
    <property type="term" value="P:DNA modification"/>
    <property type="evidence" value="ECO:0007669"/>
    <property type="project" value="InterPro"/>
</dbReference>
<comment type="caution">
    <text evidence="7">The sequence shown here is derived from an EMBL/GenBank/DDBJ whole genome shotgun (WGS) entry which is preliminary data.</text>
</comment>
<dbReference type="PANTHER" id="PTHR33841:SF1">
    <property type="entry name" value="DNA METHYLTRANSFERASE A"/>
    <property type="match status" value="1"/>
</dbReference>
<dbReference type="GO" id="GO:0032259">
    <property type="term" value="P:methylation"/>
    <property type="evidence" value="ECO:0007669"/>
    <property type="project" value="UniProtKB-KW"/>
</dbReference>
<keyword evidence="7" id="KW-0540">Nuclease</keyword>
<evidence type="ECO:0000313" key="7">
    <source>
        <dbReference type="EMBL" id="OHT91062.1"/>
    </source>
</evidence>
<protein>
    <recommendedName>
        <fullName evidence="1">site-specific DNA-methyltransferase (adenine-specific)</fullName>
        <ecNumber evidence="1">2.1.1.72</ecNumber>
    </recommendedName>
</protein>
<dbReference type="EC" id="2.1.1.72" evidence="1"/>
<dbReference type="PRINTS" id="PR00507">
    <property type="entry name" value="N12N6MTFRASE"/>
</dbReference>
<sequence>MSTEAAATFVGIRIQGGLLPADLLAKLATGTDLPGLTSADYHLPAGESVREAANRVWAYLRGAWATYRQALQDLPETDAATSLTRERFLLVVLDQLGYGRVPTTGKGGITVGEQHYPVSHVWGSVPIHLLGRVPLDTRSKGVAGAAGASPQSLVQELLNRSDDHLWAILANATTLRLLRDSTSLVGSAYVEFDLEAIFDGDLFADFLLLYTLCHVSRVEPRDPEVGPASCWLEQWRQEAVETGSRALNLLRDGVVEALQTLGAGFLAHPDNAALREDLAEGRLSVDDVHHALLRVAYRMLFTFVAEDRGALLDPQATPEARQRYTTYFSTDRLRRTSRRRRGGRYGDKWQALSMIWRALGSVDGLPELGLPGIGGLFEKGELDFLSDCALSNQALQSAVRSLSVVREPRSNVLRVVDYRNLGAEELGSIYEALLEYVPAWDPATKTYTLSIASGNQRKDTGSYYTPTSLVESLLDTALDPVLDDAEKSSDDAIEALLRVTVCDPACGSGHFLVGAARRIAKRVAALRTGDPEPTPESVRSAMRDVAGRCIYGVDVNPLAAELAKVSLWMEALEPGRPLTFLDAQIKVGNALVGTTPSLLAEGLPDDAFKPIEGDDKKITSTLAKQNKAERSAQGSLFDVDMVAANTKLGEQVQDVVAAPALSLADVHVQQQRLRAYAESDDYRRHRLAADAWCAAFVWPKASGAPKAITHRCITQLADGEDPLDKRSCAEVERLAAEYRFFHWHLEFPHIFPTTPSKGDSVNPVTGWAGGFSVVIGNPPWERVKLQEQEFFAARDPEIAKAPNAAARKRLIAKLPETNEPLHLAFVAEKRRAEGISHLMRASGRYPLTGRGDINTYAVFAETDRNLLSGSGRLGVILPTGIATDATTQYYFKDLVESGSISSLYDFENRRPLFEGVHRAFKFCLLTLVGRDAREPEASFAFFAQDPTDLQRAGVTFVLTPEEITLLNPNTGTCPVFRSRRDAEITLGVYRRVPVLIREDDPDGNPWGIKFMTMFHMANDAHLFRTRDELEPEGWVLCGNVFERGKKRMLPLYEAKMIGMYDHRAADVVKSETAAKRQNQPRYLTEAEHEDSDRLAMPLYWVDESDVPASARDWLLGFLRITSPTNQRTFISSAIPRAAAGDSVFLVETDHKAELEACFNSFAFDFVARQKLAGLNMLFYIVKQLPVIPVASLSEPTTWNAELTFSQWLRPRIARLNYVSVDMTPFARSLGIGAEPFAWRDEERQRVERELDAAFFHLYGVERDDVDYIMETFPIVKRKDIAAHGEYRTKRMILEIYDAMAEAEATGVPYESQFDHLTAR</sequence>
<reference evidence="7 8" key="1">
    <citation type="submission" date="2016-10" db="EMBL/GenBank/DDBJ databases">
        <title>Evaluation of Human, Animal and Environmental Mycobacterium chelonae Isolates by Core Genome Phylogenomic Analysis, Targeted Gene Comparison, and Anti-microbial Susceptibility Patterns: A Tale of Mistaken Identities.</title>
        <authorList>
            <person name="Fogelson S.B."/>
            <person name="Camus A.C."/>
            <person name="Lorenz W."/>
            <person name="Vasireddy R."/>
            <person name="Vasireddy S."/>
            <person name="Smith T."/>
            <person name="Brown-Elliott B.A."/>
            <person name="Wallace R.J.Jr."/>
            <person name="Hasan N.A."/>
            <person name="Reischl U."/>
            <person name="Sanchez S."/>
        </authorList>
    </citation>
    <scope>NUCLEOTIDE SEQUENCE [LARGE SCALE GENOMIC DNA]</scope>
    <source>
        <strain evidence="7 8">24999</strain>
    </source>
</reference>